<dbReference type="PANTHER" id="PTHR15730:SF5">
    <property type="entry name" value="SI:CH211-210B2.2-RELATED"/>
    <property type="match status" value="1"/>
</dbReference>
<dbReference type="EMBL" id="JAWDEY010000022">
    <property type="protein sequence ID" value="KAK6588840.1"/>
    <property type="molecule type" value="Genomic_DNA"/>
</dbReference>
<evidence type="ECO:0000313" key="2">
    <source>
        <dbReference type="EMBL" id="KAK6588840.1"/>
    </source>
</evidence>
<dbReference type="AlphaFoldDB" id="A0AAV9XVQ5"/>
<name>A0AAV9XVQ5_9CRYT</name>
<feature type="domain" description="Peptidase M60" evidence="1">
    <location>
        <begin position="534"/>
        <end position="916"/>
    </location>
</feature>
<accession>A0AAV9XVQ5</accession>
<dbReference type="InterPro" id="IPR031161">
    <property type="entry name" value="Peptidase_M60_dom"/>
</dbReference>
<evidence type="ECO:0000313" key="3">
    <source>
        <dbReference type="Proteomes" id="UP001311799"/>
    </source>
</evidence>
<dbReference type="PROSITE" id="PS51723">
    <property type="entry name" value="PEPTIDASE_M60"/>
    <property type="match status" value="1"/>
</dbReference>
<proteinExistence type="predicted"/>
<protein>
    <recommendedName>
        <fullName evidence="1">Peptidase M60 domain-containing protein</fullName>
    </recommendedName>
</protein>
<dbReference type="Pfam" id="PF13402">
    <property type="entry name" value="Peptidase_M60"/>
    <property type="match status" value="1"/>
</dbReference>
<sequence length="1046" mass="124102">MEVSPRDWLSLVKNTGEGVSELRIEISSRFRYKDYDFDKIGLQIYKCEVDNVVANFNLKTEYWEWNEYASFISDNKVWRQIEYIQFPIEEDNYVIQIIGEKCDNEYSLIKLHIENLNYHIHDITEYDINNLAWDDCLLKYNKYTLRRMLLDGACDIDTIGTPGQIHCFGKKSIGLLPSESDREGNFSWCSGAYLSGHSFLLCFSHESFIFSNQGQKLIGVILKNLQKFMYSKRKDLVMGFLGFNDYDSDKFVDNVSISSGMCYHKYSSEMEIYFENIVELVFNQNINIIVINGNNEKYKSEDELVLSTEILKECVYSDKIVIIGKCPWGWEYITGIDGVKDKSLCNSLMKEFGLILTNEYFMNKWDHIYLHNENTIFSNSYHYWNKLLHEINKFGPNNISINKNEMLLLVKDVELFFSNQKLSFEMEKIILFIIELLKNEPYLEIIPPFNTNKGVTLLILAIAKYRIKEFKSNELMIKGKSFYSFDSFDNWISDHLFWNNSTFMGFNFSSSAKHDLDNCLLLERLRCPIYEIYNEWQNTGIYLKYKDSVELCFAPLIDICRLEFKVKILIGCHTDELCYRKFNILNRIPIICKEYNWDVKKSTCINIDSPCDGIVYFMFIPDWNLSKVNDASNNYNISFSNLKIGFLTISSINNDRKLVLSPIYSTYYEEEEIFDDRVIINDEIKWNMVTNTLKKLKKDYFPFWIELQGKKIILTLPTCSVIHKNEFFIRKLLNFWDRVVSTQDELFCNRRWLKERIVCDIQISAGYMHSGKFKQFFFYSSNTIFSGYPIMTHLDIIEKDFKSGLLDLSKLEEEGNWGLYHEIGHNRQSLDWTFNGTEEVTVNFFTLYTYFTLHHNVNPFEIDYIKDSINQTIEYLNEIKQYKSFPEKVMNCFDSKWRQNHRIAFMNYLILIVVFKWDTFKKVFQIYEKISSLKFEKVKNQTYEYKMMVWILIFSSTVGLDLKDFFNQWGWCFCMERANSSINIIKLCVEMQNILYKLNNGLCVKREVSEDDIILGYDDICKVNGWEHWKFDSLKFISTLKCRKGW</sequence>
<dbReference type="InterPro" id="IPR042279">
    <property type="entry name" value="Pep_M60_3"/>
</dbReference>
<dbReference type="Proteomes" id="UP001311799">
    <property type="component" value="Unassembled WGS sequence"/>
</dbReference>
<dbReference type="InterPro" id="IPR051244">
    <property type="entry name" value="TCAF"/>
</dbReference>
<dbReference type="PANTHER" id="PTHR15730">
    <property type="entry name" value="EXPERIMENTAL AUTOIMMUNE PROSTATITIS ANTIGEN 2-RELATED"/>
    <property type="match status" value="1"/>
</dbReference>
<evidence type="ECO:0000259" key="1">
    <source>
        <dbReference type="PROSITE" id="PS51723"/>
    </source>
</evidence>
<gene>
    <name evidence="2" type="ORF">RS030_2265</name>
</gene>
<reference evidence="2 3" key="1">
    <citation type="submission" date="2023-10" db="EMBL/GenBank/DDBJ databases">
        <title>Comparative genomics analysis reveals potential genetic determinants of host preference in Cryptosporidium xiaoi.</title>
        <authorList>
            <person name="Xiao L."/>
            <person name="Li J."/>
        </authorList>
    </citation>
    <scope>NUCLEOTIDE SEQUENCE [LARGE SCALE GENOMIC DNA]</scope>
    <source>
        <strain evidence="2 3">52996</strain>
    </source>
</reference>
<dbReference type="SMART" id="SM01276">
    <property type="entry name" value="M60-like"/>
    <property type="match status" value="1"/>
</dbReference>
<dbReference type="Gene3D" id="1.10.390.30">
    <property type="entry name" value="Peptidase M60, enhancin-like domain 3"/>
    <property type="match status" value="1"/>
</dbReference>
<dbReference type="Gene3D" id="3.40.390.80">
    <property type="entry name" value="Peptidase M60, enhancin-like domain 2"/>
    <property type="match status" value="1"/>
</dbReference>
<comment type="caution">
    <text evidence="2">The sequence shown here is derived from an EMBL/GenBank/DDBJ whole genome shotgun (WGS) entry which is preliminary data.</text>
</comment>
<keyword evidence="3" id="KW-1185">Reference proteome</keyword>
<organism evidence="2 3">
    <name type="scientific">Cryptosporidium xiaoi</name>
    <dbReference type="NCBI Taxonomy" id="659607"/>
    <lineage>
        <taxon>Eukaryota</taxon>
        <taxon>Sar</taxon>
        <taxon>Alveolata</taxon>
        <taxon>Apicomplexa</taxon>
        <taxon>Conoidasida</taxon>
        <taxon>Coccidia</taxon>
        <taxon>Eucoccidiorida</taxon>
        <taxon>Eimeriorina</taxon>
        <taxon>Cryptosporidiidae</taxon>
        <taxon>Cryptosporidium</taxon>
    </lineage>
</organism>